<reference evidence="6" key="1">
    <citation type="submission" date="2023-07" db="EMBL/GenBank/DDBJ databases">
        <authorList>
            <consortium name="AG Swart"/>
            <person name="Singh M."/>
            <person name="Singh A."/>
            <person name="Seah K."/>
            <person name="Emmerich C."/>
        </authorList>
    </citation>
    <scope>NUCLEOTIDE SEQUENCE</scope>
    <source>
        <strain evidence="6">DP1</strain>
    </source>
</reference>
<gene>
    <name evidence="6" type="ORF">ECRASSUSDP1_LOCUS4226</name>
</gene>
<dbReference type="AlphaFoldDB" id="A0AAD1X9Q3"/>
<feature type="compositionally biased region" description="Polar residues" evidence="4">
    <location>
        <begin position="26"/>
        <end position="40"/>
    </location>
</feature>
<protein>
    <recommendedName>
        <fullName evidence="5">Right handed beta helix domain-containing protein</fullName>
    </recommendedName>
</protein>
<dbReference type="InterPro" id="IPR011050">
    <property type="entry name" value="Pectin_lyase_fold/virulence"/>
</dbReference>
<dbReference type="InterPro" id="IPR006626">
    <property type="entry name" value="PbH1"/>
</dbReference>
<keyword evidence="2" id="KW-0677">Repeat</keyword>
<dbReference type="EMBL" id="CAMPGE010004055">
    <property type="protein sequence ID" value="CAI2362896.1"/>
    <property type="molecule type" value="Genomic_DNA"/>
</dbReference>
<evidence type="ECO:0000256" key="4">
    <source>
        <dbReference type="SAM" id="MobiDB-lite"/>
    </source>
</evidence>
<dbReference type="GO" id="GO:0006511">
    <property type="term" value="P:ubiquitin-dependent protein catabolic process"/>
    <property type="evidence" value="ECO:0007669"/>
    <property type="project" value="TreeGrafter"/>
</dbReference>
<dbReference type="Proteomes" id="UP001295684">
    <property type="component" value="Unassembled WGS sequence"/>
</dbReference>
<dbReference type="Gene3D" id="2.160.20.10">
    <property type="entry name" value="Single-stranded right-handed beta-helix, Pectin lyase-like"/>
    <property type="match status" value="3"/>
</dbReference>
<accession>A0AAD1X9Q3</accession>
<dbReference type="PANTHER" id="PTHR22990">
    <property type="entry name" value="F-BOX ONLY PROTEIN"/>
    <property type="match status" value="1"/>
</dbReference>
<evidence type="ECO:0000313" key="6">
    <source>
        <dbReference type="EMBL" id="CAI2362896.1"/>
    </source>
</evidence>
<dbReference type="SUPFAM" id="SSF51126">
    <property type="entry name" value="Pectin lyase-like"/>
    <property type="match status" value="2"/>
</dbReference>
<evidence type="ECO:0000256" key="1">
    <source>
        <dbReference type="ARBA" id="ARBA00004906"/>
    </source>
</evidence>
<dbReference type="SMART" id="SM00710">
    <property type="entry name" value="PbH1"/>
    <property type="match status" value="11"/>
</dbReference>
<feature type="domain" description="Right handed beta helix" evidence="5">
    <location>
        <begin position="465"/>
        <end position="569"/>
    </location>
</feature>
<organism evidence="6 7">
    <name type="scientific">Euplotes crassus</name>
    <dbReference type="NCBI Taxonomy" id="5936"/>
    <lineage>
        <taxon>Eukaryota</taxon>
        <taxon>Sar</taxon>
        <taxon>Alveolata</taxon>
        <taxon>Ciliophora</taxon>
        <taxon>Intramacronucleata</taxon>
        <taxon>Spirotrichea</taxon>
        <taxon>Hypotrichia</taxon>
        <taxon>Euplotida</taxon>
        <taxon>Euplotidae</taxon>
        <taxon>Moneuplotes</taxon>
    </lineage>
</organism>
<feature type="domain" description="Right handed beta helix" evidence="5">
    <location>
        <begin position="249"/>
        <end position="392"/>
    </location>
</feature>
<feature type="region of interest" description="Disordered" evidence="4">
    <location>
        <begin position="1"/>
        <end position="48"/>
    </location>
</feature>
<dbReference type="PANTHER" id="PTHR22990:SF15">
    <property type="entry name" value="F-BOX ONLY PROTEIN 10"/>
    <property type="match status" value="1"/>
</dbReference>
<keyword evidence="7" id="KW-1185">Reference proteome</keyword>
<keyword evidence="3" id="KW-0833">Ubl conjugation pathway</keyword>
<comment type="pathway">
    <text evidence="1">Protein modification; protein ubiquitination.</text>
</comment>
<dbReference type="Pfam" id="PF13229">
    <property type="entry name" value="Beta_helix"/>
    <property type="match status" value="2"/>
</dbReference>
<evidence type="ECO:0000313" key="7">
    <source>
        <dbReference type="Proteomes" id="UP001295684"/>
    </source>
</evidence>
<evidence type="ECO:0000256" key="2">
    <source>
        <dbReference type="ARBA" id="ARBA00022737"/>
    </source>
</evidence>
<proteinExistence type="predicted"/>
<sequence length="605" mass="67422">MNSKRDNVNRTRSNVNSPKLGHKGQTMRSQRSYSVENSSENDFDANGSKGLLLNKPTMTAKPEVKYYVGESEECDFKTITEALERAQPGTIIKIDEGRYRESIRITKNNIRIEPRSKDKVVYLLGEEGPSITVDLRSHETCIIKGIIIAHFGSNIANKFNEQIKENDLDNANPTFLTRFEISKEMDCAVCVLGGNAIIRNSLVTLKSLPDNIKSYIPALIAMPGTRANLVSTDFRGNENIMTAGFISLNSDVLISDCKFHNFKAGGVFVSGNCDSNIKVADSKISQCGVVGLYSQGEDCKPLLLRLKIESIEGPAIKIYKANRAKVKGCDITKCQAGIEAICSDPFIVLNKIYKNFENGIITISKGDLRCEAMIKFNEIIKNKDNGILCSGKENRTKILKNITISNNRRAGIKAIDGAHVSIFDNLIKSNFCQGILLVEGTSGHIEHNNIHLNFKANIAFGGMQSSDTVIIKNKIYSSRSEGIFILETGFALLYRNEIYDNNDGIIMYDSHCNLNENIIRDNLRTGVIVSGASFPKIENNEIYSNTTAGAMIRDNSECYMNKNKIYENYYQLSIRNMPKWRIKKIVANNAIDGPNETPNKYCPIF</sequence>
<evidence type="ECO:0000259" key="5">
    <source>
        <dbReference type="Pfam" id="PF13229"/>
    </source>
</evidence>
<comment type="caution">
    <text evidence="6">The sequence shown here is derived from an EMBL/GenBank/DDBJ whole genome shotgun (WGS) entry which is preliminary data.</text>
</comment>
<dbReference type="InterPro" id="IPR022441">
    <property type="entry name" value="Para_beta_helix_rpt-2"/>
</dbReference>
<dbReference type="InterPro" id="IPR051550">
    <property type="entry name" value="SCF-Subunits/Alg-Epimerases"/>
</dbReference>
<name>A0AAD1X9Q3_EUPCR</name>
<dbReference type="InterPro" id="IPR039448">
    <property type="entry name" value="Beta_helix"/>
</dbReference>
<evidence type="ECO:0000256" key="3">
    <source>
        <dbReference type="ARBA" id="ARBA00022786"/>
    </source>
</evidence>
<dbReference type="InterPro" id="IPR012334">
    <property type="entry name" value="Pectin_lyas_fold"/>
</dbReference>
<dbReference type="NCBIfam" id="TIGR03804">
    <property type="entry name" value="para_beta_helix"/>
    <property type="match status" value="1"/>
</dbReference>